<sequence length="392" mass="43579">MLRPSFDEAVTTKAYDMIVQHIRDHWDDRHVIVEGLMAVQQCIDQKGGESDAKCLGVSGACDVVLDVMAANMQSEEIQFYGTQAFRFLATSSRNVLRFEAKRGLNQLTQSLVYYVAVPRVVREVLWALATLLGASEPSGLAFLEAMDGTLLVLKTLHRHTDNLDIQLHGCQSLLSMATRFKSRFREDAIASTGALMKGLLVRQSLPRSLVVVCLKCVTAIADKDSATGLFADGSWFRFVFITYIDDEIVVLEVVHLYILLCHIAPSVALTLSSGGGLDCLHEALVTYHNHRHEATVYELLRLVRHVFALSATHQDVVRVALSCQTTYKTHARLQIEVCCIVRLALPWTAGSLWTTQIEVLNQLMQLHQTDAILRRESQYTKTAVQAAVGLLG</sequence>
<protein>
    <submittedName>
        <fullName evidence="1">Uncharacterized protein</fullName>
    </submittedName>
</protein>
<dbReference type="Gene3D" id="1.25.10.10">
    <property type="entry name" value="Leucine-rich Repeat Variant"/>
    <property type="match status" value="1"/>
</dbReference>
<dbReference type="AlphaFoldDB" id="A0A6A4Z4A4"/>
<dbReference type="InterPro" id="IPR011989">
    <property type="entry name" value="ARM-like"/>
</dbReference>
<accession>A0A6A4Z4A4</accession>
<gene>
    <name evidence="1" type="ORF">AaE_013652</name>
</gene>
<comment type="caution">
    <text evidence="1">The sequence shown here is derived from an EMBL/GenBank/DDBJ whole genome shotgun (WGS) entry which is preliminary data.</text>
</comment>
<name>A0A6A4Z4A4_APHAT</name>
<evidence type="ECO:0000313" key="1">
    <source>
        <dbReference type="EMBL" id="KAF0707343.1"/>
    </source>
</evidence>
<organism evidence="1 2">
    <name type="scientific">Aphanomyces astaci</name>
    <name type="common">Crayfish plague agent</name>
    <dbReference type="NCBI Taxonomy" id="112090"/>
    <lineage>
        <taxon>Eukaryota</taxon>
        <taxon>Sar</taxon>
        <taxon>Stramenopiles</taxon>
        <taxon>Oomycota</taxon>
        <taxon>Saprolegniomycetes</taxon>
        <taxon>Saprolegniales</taxon>
        <taxon>Verrucalvaceae</taxon>
        <taxon>Aphanomyces</taxon>
    </lineage>
</organism>
<reference evidence="1 2" key="1">
    <citation type="submission" date="2019-06" db="EMBL/GenBank/DDBJ databases">
        <title>Genomics analysis of Aphanomyces spp. identifies a new class of oomycete effector associated with host adaptation.</title>
        <authorList>
            <person name="Gaulin E."/>
        </authorList>
    </citation>
    <scope>NUCLEOTIDE SEQUENCE [LARGE SCALE GENOMIC DNA]</scope>
    <source>
        <strain evidence="1 2">E</strain>
    </source>
</reference>
<proteinExistence type="predicted"/>
<dbReference type="SUPFAM" id="SSF48371">
    <property type="entry name" value="ARM repeat"/>
    <property type="match status" value="1"/>
</dbReference>
<evidence type="ECO:0000313" key="2">
    <source>
        <dbReference type="Proteomes" id="UP000469452"/>
    </source>
</evidence>
<dbReference type="EMBL" id="VJMI01019446">
    <property type="protein sequence ID" value="KAF0707343.1"/>
    <property type="molecule type" value="Genomic_DNA"/>
</dbReference>
<dbReference type="VEuPathDB" id="FungiDB:H257_01569"/>
<dbReference type="Proteomes" id="UP000469452">
    <property type="component" value="Unassembled WGS sequence"/>
</dbReference>
<dbReference type="InterPro" id="IPR016024">
    <property type="entry name" value="ARM-type_fold"/>
</dbReference>